<sequence length="578" mass="65683">MPCSADDLALWKDFPKGLGILLCDQDRESAADTKMKLEAMDYTVYSYCKEEDAMEAVLRKAENYHIAIVEVAAINGHASFKFLEMVKDIPTIVISEVHCLSTVMKCIALGAAEFLQKPLSEEKLRNIWQHVVHKAFNAGGNAISTSLKPIKDAVATVLQIQSNSNELKIEIPLQLFDMEQEHEVIYVKERENDKFSAPSTPQLIKGERLNEAENFQDQPDCSEKDCAIEDKELSETPKCILSETKFVDNACNNITVVGNSDEVVPCKQGTATAEEELNSAEGSKADECNSAKEISLQFLSTENVENDDSDFEKQTKKKSFVQINSCLNRIRGSRRKMKVDWTPELHRRFVKAIEQLGIDQAIPSKILELMKVEGLTRHNVASHLQKFRMHKRHILPKEDDRRWQVHTDPTQRGYMQKPIMAFPPYHSNYIIPPSQPYPIWPHQAYHVPNVQMWRHSGLPTWHPPPENWQTKIYPEIHADAWGCPVLPHYSYGYGQFYIPPQGPAISNSGQDVSGDRILKSSYDHCPAEEVIDKVVKEAMRKPWLPLPLGLKPPSTEKILAELHNKGIHTIPPLPRRRS</sequence>
<dbReference type="SUPFAM" id="SSF46689">
    <property type="entry name" value="Homeodomain-like"/>
    <property type="match status" value="1"/>
</dbReference>
<dbReference type="GO" id="GO:0005634">
    <property type="term" value="C:nucleus"/>
    <property type="evidence" value="ECO:0007669"/>
    <property type="project" value="UniProtKB-SubCell"/>
</dbReference>
<feature type="domain" description="HTH myb-type" evidence="9">
    <location>
        <begin position="333"/>
        <end position="392"/>
    </location>
</feature>
<evidence type="ECO:0000313" key="10">
    <source>
        <dbReference type="EMBL" id="KAI0489189.1"/>
    </source>
</evidence>
<dbReference type="GO" id="GO:0000160">
    <property type="term" value="P:phosphorelay signal transduction system"/>
    <property type="evidence" value="ECO:0007669"/>
    <property type="project" value="InterPro"/>
</dbReference>
<evidence type="ECO:0000256" key="2">
    <source>
        <dbReference type="ARBA" id="ARBA00023015"/>
    </source>
</evidence>
<comment type="subunit">
    <text evidence="6">Binds the target DNA as a monomer.</text>
</comment>
<name>A0A8T3A544_DENNO</name>
<dbReference type="GO" id="GO:0000976">
    <property type="term" value="F:transcription cis-regulatory region binding"/>
    <property type="evidence" value="ECO:0007669"/>
    <property type="project" value="TreeGrafter"/>
</dbReference>
<evidence type="ECO:0000259" key="9">
    <source>
        <dbReference type="PROSITE" id="PS51294"/>
    </source>
</evidence>
<gene>
    <name evidence="10" type="ORF">KFK09_029031</name>
</gene>
<keyword evidence="3" id="KW-0238">DNA-binding</keyword>
<dbReference type="PROSITE" id="PS51294">
    <property type="entry name" value="HTH_MYB"/>
    <property type="match status" value="1"/>
</dbReference>
<dbReference type="InterPro" id="IPR001005">
    <property type="entry name" value="SANT/Myb"/>
</dbReference>
<evidence type="ECO:0000256" key="5">
    <source>
        <dbReference type="ARBA" id="ARBA00023242"/>
    </source>
</evidence>
<dbReference type="PANTHER" id="PTHR31312:SF4">
    <property type="entry name" value="TWO-COMPONENT RESPONSE REGULATOR-LIKE APRR2"/>
    <property type="match status" value="1"/>
</dbReference>
<dbReference type="PROSITE" id="PS50110">
    <property type="entry name" value="RESPONSE_REGULATORY"/>
    <property type="match status" value="1"/>
</dbReference>
<dbReference type="GO" id="GO:0003700">
    <property type="term" value="F:DNA-binding transcription factor activity"/>
    <property type="evidence" value="ECO:0007669"/>
    <property type="project" value="InterPro"/>
</dbReference>
<evidence type="ECO:0000256" key="1">
    <source>
        <dbReference type="ARBA" id="ARBA00004123"/>
    </source>
</evidence>
<dbReference type="Gene3D" id="3.40.50.2300">
    <property type="match status" value="1"/>
</dbReference>
<evidence type="ECO:0000256" key="4">
    <source>
        <dbReference type="ARBA" id="ARBA00023163"/>
    </source>
</evidence>
<protein>
    <recommendedName>
        <fullName evidence="12">Two-component response regulator-like APRR2</fullName>
    </recommendedName>
</protein>
<keyword evidence="5" id="KW-0539">Nucleus</keyword>
<evidence type="ECO:0000256" key="3">
    <source>
        <dbReference type="ARBA" id="ARBA00023125"/>
    </source>
</evidence>
<dbReference type="InterPro" id="IPR001789">
    <property type="entry name" value="Sig_transdc_resp-reg_receiver"/>
</dbReference>
<dbReference type="EMBL" id="JAGYWB010000019">
    <property type="protein sequence ID" value="KAI0489189.1"/>
    <property type="molecule type" value="Genomic_DNA"/>
</dbReference>
<dbReference type="Proteomes" id="UP000829196">
    <property type="component" value="Unassembled WGS sequence"/>
</dbReference>
<dbReference type="AlphaFoldDB" id="A0A8T3A544"/>
<dbReference type="FunFam" id="1.10.10.60:FF:000007">
    <property type="entry name" value="Two-component response regulator"/>
    <property type="match status" value="1"/>
</dbReference>
<dbReference type="Gene3D" id="1.10.10.60">
    <property type="entry name" value="Homeodomain-like"/>
    <property type="match status" value="1"/>
</dbReference>
<dbReference type="InterPro" id="IPR017930">
    <property type="entry name" value="Myb_dom"/>
</dbReference>
<dbReference type="SMR" id="A0A8T3A544"/>
<evidence type="ECO:0000313" key="11">
    <source>
        <dbReference type="Proteomes" id="UP000829196"/>
    </source>
</evidence>
<dbReference type="InterPro" id="IPR044825">
    <property type="entry name" value="GLK1/2-like"/>
</dbReference>
<dbReference type="SUPFAM" id="SSF52172">
    <property type="entry name" value="CheY-like"/>
    <property type="match status" value="1"/>
</dbReference>
<organism evidence="10 11">
    <name type="scientific">Dendrobium nobile</name>
    <name type="common">Orchid</name>
    <dbReference type="NCBI Taxonomy" id="94219"/>
    <lineage>
        <taxon>Eukaryota</taxon>
        <taxon>Viridiplantae</taxon>
        <taxon>Streptophyta</taxon>
        <taxon>Embryophyta</taxon>
        <taxon>Tracheophyta</taxon>
        <taxon>Spermatophyta</taxon>
        <taxon>Magnoliopsida</taxon>
        <taxon>Liliopsida</taxon>
        <taxon>Asparagales</taxon>
        <taxon>Orchidaceae</taxon>
        <taxon>Epidendroideae</taxon>
        <taxon>Malaxideae</taxon>
        <taxon>Dendrobiinae</taxon>
        <taxon>Dendrobium</taxon>
    </lineage>
</organism>
<keyword evidence="2" id="KW-0805">Transcription regulation</keyword>
<dbReference type="InterPro" id="IPR011006">
    <property type="entry name" value="CheY-like_superfamily"/>
</dbReference>
<feature type="domain" description="Response regulatory" evidence="8">
    <location>
        <begin position="19"/>
        <end position="132"/>
    </location>
</feature>
<accession>A0A8T3A544</accession>
<proteinExistence type="predicted"/>
<comment type="caution">
    <text evidence="10">The sequence shown here is derived from an EMBL/GenBank/DDBJ whole genome shotgun (WGS) entry which is preliminary data.</text>
</comment>
<dbReference type="NCBIfam" id="TIGR01557">
    <property type="entry name" value="myb_SHAQKYF"/>
    <property type="match status" value="1"/>
</dbReference>
<dbReference type="Pfam" id="PF00249">
    <property type="entry name" value="Myb_DNA-binding"/>
    <property type="match status" value="1"/>
</dbReference>
<dbReference type="InterPro" id="IPR009057">
    <property type="entry name" value="Homeodomain-like_sf"/>
</dbReference>
<dbReference type="GO" id="GO:0045893">
    <property type="term" value="P:positive regulation of DNA-templated transcription"/>
    <property type="evidence" value="ECO:0007669"/>
    <property type="project" value="InterPro"/>
</dbReference>
<dbReference type="InterPro" id="IPR006447">
    <property type="entry name" value="Myb_dom_plants"/>
</dbReference>
<evidence type="ECO:0000256" key="6">
    <source>
        <dbReference type="ARBA" id="ARBA00061767"/>
    </source>
</evidence>
<evidence type="ECO:0000259" key="8">
    <source>
        <dbReference type="PROSITE" id="PS50110"/>
    </source>
</evidence>
<dbReference type="FunFam" id="3.40.50.2300:FF:000206">
    <property type="entry name" value="Two-component response regulator-like APRR2"/>
    <property type="match status" value="1"/>
</dbReference>
<reference evidence="10" key="1">
    <citation type="journal article" date="2022" name="Front. Genet.">
        <title>Chromosome-Scale Assembly of the Dendrobium nobile Genome Provides Insights Into the Molecular Mechanism of the Biosynthesis of the Medicinal Active Ingredient of Dendrobium.</title>
        <authorList>
            <person name="Xu Q."/>
            <person name="Niu S.-C."/>
            <person name="Li K.-L."/>
            <person name="Zheng P.-J."/>
            <person name="Zhang X.-J."/>
            <person name="Jia Y."/>
            <person name="Liu Y."/>
            <person name="Niu Y.-X."/>
            <person name="Yu L.-H."/>
            <person name="Chen D.-F."/>
            <person name="Zhang G.-Q."/>
        </authorList>
    </citation>
    <scope>NUCLEOTIDE SEQUENCE</scope>
    <source>
        <tissue evidence="10">Leaf</tissue>
    </source>
</reference>
<dbReference type="PANTHER" id="PTHR31312">
    <property type="entry name" value="TRANSCRIPTION ACTIVATOR GLK1"/>
    <property type="match status" value="1"/>
</dbReference>
<keyword evidence="4" id="KW-0804">Transcription</keyword>
<dbReference type="OrthoDB" id="1907052at2759"/>
<evidence type="ECO:0008006" key="12">
    <source>
        <dbReference type="Google" id="ProtNLM"/>
    </source>
</evidence>
<dbReference type="Pfam" id="PF00072">
    <property type="entry name" value="Response_reg"/>
    <property type="match status" value="1"/>
</dbReference>
<comment type="caution">
    <text evidence="7">Lacks conserved residue(s) required for the propagation of feature annotation.</text>
</comment>
<keyword evidence="11" id="KW-1185">Reference proteome</keyword>
<comment type="subcellular location">
    <subcellularLocation>
        <location evidence="1">Nucleus</location>
    </subcellularLocation>
</comment>
<evidence type="ECO:0000256" key="7">
    <source>
        <dbReference type="PROSITE-ProRule" id="PRU00169"/>
    </source>
</evidence>